<dbReference type="Gene3D" id="2.10.25.10">
    <property type="entry name" value="Laminin"/>
    <property type="match status" value="1"/>
</dbReference>
<keyword evidence="2 3" id="KW-1015">Disulfide bond</keyword>
<dbReference type="EMBL" id="AB264616">
    <property type="protein sequence ID" value="BAF65668.1"/>
    <property type="molecule type" value="mRNA"/>
</dbReference>
<gene>
    <name evidence="6" type="primary">Ocm1</name>
</gene>
<feature type="signal peptide" evidence="4">
    <location>
        <begin position="1"/>
        <end position="21"/>
    </location>
</feature>
<dbReference type="Pfam" id="PF07974">
    <property type="entry name" value="EGF_2"/>
    <property type="match status" value="2"/>
</dbReference>
<evidence type="ECO:0000256" key="1">
    <source>
        <dbReference type="ARBA" id="ARBA00022729"/>
    </source>
</evidence>
<reference evidence="6" key="1">
    <citation type="submission" date="2006-07" db="EMBL/GenBank/DDBJ databases">
        <title>A TUBULAR MASTIGONEME-RELATED PROTEIN OCM1 ISOLATED FROM THE FLAGELLUM OF A CHROMOPHYTE ALGA OCHROMONAS DANICA.</title>
        <authorList>
            <person name="Yamagishi T."/>
            <person name="Motomura T."/>
            <person name="Nagasato C."/>
            <person name="Kato A."/>
            <person name="Kawai H."/>
        </authorList>
    </citation>
    <scope>NUCLEOTIDE SEQUENCE</scope>
</reference>
<dbReference type="InterPro" id="IPR013111">
    <property type="entry name" value="EGF_extracell"/>
</dbReference>
<evidence type="ECO:0000256" key="4">
    <source>
        <dbReference type="SAM" id="SignalP"/>
    </source>
</evidence>
<protein>
    <submittedName>
        <fullName evidence="6">Tubular mastigoneme protein</fullName>
    </submittedName>
</protein>
<dbReference type="PANTHER" id="PTHR14949">
    <property type="entry name" value="EGF-LIKE-DOMAIN, MULTIPLE 7, 8"/>
    <property type="match status" value="1"/>
</dbReference>
<dbReference type="PROSITE" id="PS01186">
    <property type="entry name" value="EGF_2"/>
    <property type="match status" value="2"/>
</dbReference>
<dbReference type="PROSITE" id="PS00022">
    <property type="entry name" value="EGF_1"/>
    <property type="match status" value="1"/>
</dbReference>
<sequence length="748" mass="83297">MKYSFLLSTTLVAALWSLAHSECANACNGHGKCTSYDMCICNRNWQASDCSERVCMFGLAHVDTPKGDLDGSGTLSNANIVVTENSFVYPYGTTEQFPQMQDSDLQTLTNTAHYYMECSNKGRCDRTTGECQCFDGYDGVACQRASCPGYPNSCSGHGVCKTISQLAESDYGNVYKLWDKDATMGCECDKGYTGADCSERLCKYGVDPLYLDDATTAKYSIFDLATLTTKTSSPYFTNGESEAKSAYWAIRFYDNHEEDWVTTPIIAGATCTEVVEALESLPNNVIPANSIDCSVVTFNGNENSFTMTNAYYDAQHPSGSRHPYRIFYRFAMWEALTASDQGELGPTTALQYYHGSNQTSTVSLYGNVYRLKFYSNPGKLKQPSIEVYLDGTRPSLISPGYKVITRVWTDGQQGEDDDYFADHCTGVTATIGVIASSTDYMTQSYLTGFTTTERGLLKKCLGDADFDTTNNVDVYNWDYGSKYYPHMIKLVRTVTSYNDGGYYAVLWYDSNTHWDSIAPEGTFRLLNPFRPPDNFLTDNYDIYTTKGTLALTSVFAEATFGFGSQYIYTVNTTYDQNSTISTVVYDGDISCEVGNNNAYKLDYISHCLNRSDLFTMLNWEFPEFNPPHLNLYSAKRLYTHSPEHYVVDRFAVNSVIARSNNTLHYMTHMITADLSTNWAASVGIDGGGHSSLTNPHFHVYKFFPATESTYEYVAECSNRGICDRDSGVCKCFAGYTSDSCSVQSSLSL</sequence>
<evidence type="ECO:0000313" key="6">
    <source>
        <dbReference type="EMBL" id="BAF65668.1"/>
    </source>
</evidence>
<comment type="caution">
    <text evidence="3">Lacks conserved residue(s) required for the propagation of feature annotation.</text>
</comment>
<keyword evidence="3" id="KW-0245">EGF-like domain</keyword>
<dbReference type="InterPro" id="IPR000742">
    <property type="entry name" value="EGF"/>
</dbReference>
<feature type="chain" id="PRO_5002700864" evidence="4">
    <location>
        <begin position="22"/>
        <end position="748"/>
    </location>
</feature>
<keyword evidence="1 4" id="KW-0732">Signal</keyword>
<feature type="disulfide bond" evidence="3">
    <location>
        <begin position="41"/>
        <end position="50"/>
    </location>
</feature>
<proteinExistence type="evidence at transcript level"/>
<dbReference type="PROSITE" id="PS50026">
    <property type="entry name" value="EGF_3"/>
    <property type="match status" value="1"/>
</dbReference>
<dbReference type="SMART" id="SM00181">
    <property type="entry name" value="EGF"/>
    <property type="match status" value="4"/>
</dbReference>
<name>A6P4C0_OCHDN</name>
<dbReference type="AlphaFoldDB" id="A6P4C0"/>
<evidence type="ECO:0000256" key="2">
    <source>
        <dbReference type="ARBA" id="ARBA00023157"/>
    </source>
</evidence>
<accession>A6P4C0</accession>
<feature type="disulfide bond" evidence="3">
    <location>
        <begin position="23"/>
        <end position="33"/>
    </location>
</feature>
<dbReference type="InterPro" id="IPR050969">
    <property type="entry name" value="Dev_Signal_Modulators"/>
</dbReference>
<dbReference type="PANTHER" id="PTHR14949:SF56">
    <property type="entry name" value="EGF-LIKE-DOMAIN, MULTIPLE 7"/>
    <property type="match status" value="1"/>
</dbReference>
<dbReference type="Gene3D" id="2.60.120.260">
    <property type="entry name" value="Galactose-binding domain-like"/>
    <property type="match status" value="1"/>
</dbReference>
<evidence type="ECO:0000259" key="5">
    <source>
        <dbReference type="PROSITE" id="PS50026"/>
    </source>
</evidence>
<organism evidence="6">
    <name type="scientific">Ochromonas danica</name>
    <name type="common">Golden alga</name>
    <name type="synonym">Chlorochromonas danica</name>
    <dbReference type="NCBI Taxonomy" id="2986"/>
    <lineage>
        <taxon>Eukaryota</taxon>
        <taxon>Sar</taxon>
        <taxon>Stramenopiles</taxon>
        <taxon>Ochrophyta</taxon>
        <taxon>Chrysophyceae</taxon>
        <taxon>Chromulinales</taxon>
        <taxon>Chromulinaceae</taxon>
        <taxon>Ochromonas</taxon>
    </lineage>
</organism>
<evidence type="ECO:0000256" key="3">
    <source>
        <dbReference type="PROSITE-ProRule" id="PRU00076"/>
    </source>
</evidence>
<feature type="domain" description="EGF-like" evidence="5">
    <location>
        <begin position="19"/>
        <end position="51"/>
    </location>
</feature>